<organism evidence="2 3">
    <name type="scientific">Cryphonectria parasitica (strain ATCC 38755 / EP155)</name>
    <dbReference type="NCBI Taxonomy" id="660469"/>
    <lineage>
        <taxon>Eukaryota</taxon>
        <taxon>Fungi</taxon>
        <taxon>Dikarya</taxon>
        <taxon>Ascomycota</taxon>
        <taxon>Pezizomycotina</taxon>
        <taxon>Sordariomycetes</taxon>
        <taxon>Sordariomycetidae</taxon>
        <taxon>Diaporthales</taxon>
        <taxon>Cryphonectriaceae</taxon>
        <taxon>Cryphonectria-Endothia species complex</taxon>
        <taxon>Cryphonectria</taxon>
    </lineage>
</organism>
<dbReference type="Proteomes" id="UP000803844">
    <property type="component" value="Unassembled WGS sequence"/>
</dbReference>
<evidence type="ECO:0000313" key="3">
    <source>
        <dbReference type="Proteomes" id="UP000803844"/>
    </source>
</evidence>
<dbReference type="RefSeq" id="XP_040780035.1">
    <property type="nucleotide sequence ID" value="XM_040925515.1"/>
</dbReference>
<feature type="region of interest" description="Disordered" evidence="1">
    <location>
        <begin position="72"/>
        <end position="93"/>
    </location>
</feature>
<dbReference type="GeneID" id="63842644"/>
<evidence type="ECO:0000256" key="1">
    <source>
        <dbReference type="SAM" id="MobiDB-lite"/>
    </source>
</evidence>
<name>A0A9P4Y8T5_CRYP1</name>
<comment type="caution">
    <text evidence="2">The sequence shown here is derived from an EMBL/GenBank/DDBJ whole genome shotgun (WGS) entry which is preliminary data.</text>
</comment>
<keyword evidence="3" id="KW-1185">Reference proteome</keyword>
<dbReference type="EMBL" id="MU032345">
    <property type="protein sequence ID" value="KAF3769074.1"/>
    <property type="molecule type" value="Genomic_DNA"/>
</dbReference>
<dbReference type="AlphaFoldDB" id="A0A9P4Y8T5"/>
<protein>
    <submittedName>
        <fullName evidence="2">Uncharacterized protein</fullName>
    </submittedName>
</protein>
<feature type="compositionally biased region" description="Low complexity" evidence="1">
    <location>
        <begin position="82"/>
        <end position="93"/>
    </location>
</feature>
<accession>A0A9P4Y8T5</accession>
<sequence>MAISLPLSIVPSNVPFSLVGPSLPTTLVVDTDSFQGPSTSTLWKAHGTMTAMIPDATSSSSWSTTAASIATTDPTEGSQTAVGSVESSVSSSGPAVLPTNLAGESAAAQGARARRAADKASMAFLALCLIAELSAFGYESTPGVNMEIFEVENLGT</sequence>
<proteinExistence type="predicted"/>
<evidence type="ECO:0000313" key="2">
    <source>
        <dbReference type="EMBL" id="KAF3769074.1"/>
    </source>
</evidence>
<gene>
    <name evidence="2" type="ORF">M406DRAFT_72027</name>
</gene>
<reference evidence="2" key="1">
    <citation type="journal article" date="2020" name="Phytopathology">
        <title>Genome sequence of the chestnut blight fungus Cryphonectria parasitica EP155: A fundamental resource for an archetypical invasive plant pathogen.</title>
        <authorList>
            <person name="Crouch J.A."/>
            <person name="Dawe A."/>
            <person name="Aerts A."/>
            <person name="Barry K."/>
            <person name="Churchill A.C.L."/>
            <person name="Grimwood J."/>
            <person name="Hillman B."/>
            <person name="Milgroom M.G."/>
            <person name="Pangilinan J."/>
            <person name="Smith M."/>
            <person name="Salamov A."/>
            <person name="Schmutz J."/>
            <person name="Yadav J."/>
            <person name="Grigoriev I.V."/>
            <person name="Nuss D."/>
        </authorList>
    </citation>
    <scope>NUCLEOTIDE SEQUENCE</scope>
    <source>
        <strain evidence="2">EP155</strain>
    </source>
</reference>